<organism evidence="4">
    <name type="scientific">Anopheles atroparvus</name>
    <name type="common">European mosquito</name>
    <dbReference type="NCBI Taxonomy" id="41427"/>
    <lineage>
        <taxon>Eukaryota</taxon>
        <taxon>Metazoa</taxon>
        <taxon>Ecdysozoa</taxon>
        <taxon>Arthropoda</taxon>
        <taxon>Hexapoda</taxon>
        <taxon>Insecta</taxon>
        <taxon>Pterygota</taxon>
        <taxon>Neoptera</taxon>
        <taxon>Endopterygota</taxon>
        <taxon>Diptera</taxon>
        <taxon>Nematocera</taxon>
        <taxon>Culicoidea</taxon>
        <taxon>Culicidae</taxon>
        <taxon>Anophelinae</taxon>
        <taxon>Anopheles</taxon>
    </lineage>
</organism>
<name>A0A182JDE7_ANOAO</name>
<dbReference type="InterPro" id="IPR004145">
    <property type="entry name" value="DUF243"/>
</dbReference>
<keyword evidence="2" id="KW-0732">Signal</keyword>
<dbReference type="STRING" id="41427.A0A182JDE7"/>
<dbReference type="Pfam" id="PF03103">
    <property type="entry name" value="DUF243"/>
    <property type="match status" value="1"/>
</dbReference>
<accession>A0A182JDE7</accession>
<feature type="region of interest" description="Disordered" evidence="1">
    <location>
        <begin position="299"/>
        <end position="328"/>
    </location>
</feature>
<dbReference type="PANTHER" id="PTHR31927:SF16">
    <property type="entry name" value="LP07342P"/>
    <property type="match status" value="1"/>
</dbReference>
<sequence>MRCILVFSALVLALVSARPEGYSYYTPHGGSGSGHGSGSATSSASLTFGGASALSSGSSEVEDCEEPSHEQLTPYQHTQLHYYAPQVSTGHSGSSSSSAASSSSSSLYLGAAAGHQYQQPTAHVQESVSGGSSGLYHYQTQPKVVTQQVHHNVEPQVEYFTDVHQHQHHQQQTHHQHSHHEPATVHYVQQPVVKEEIHKHVYVHVAPEEKEEIHQKVILPTYTKQKHYKIIFIKAPAPPTVSKVVLPQQPANEEKTLVYVLHKKPELEQEIVVPAPATSKPSKPEVYFIKYKTKKEEQHHHQYQHSYAHEETHKASSGSYGGSSTASSLTGSGGFEVSDLTGYGGSFSTSFAPIVVTEGSYHQHSTTPAPVKVTTVHSVLSSSAAPSIGHSAHSKAQSIKVSSVGLSGYSAGGSRQRGTKKPCSSKCSKASSAPLTVSDSSSLDAFVSNVF</sequence>
<feature type="domain" description="DUF243" evidence="3">
    <location>
        <begin position="195"/>
        <end position="294"/>
    </location>
</feature>
<evidence type="ECO:0000256" key="1">
    <source>
        <dbReference type="SAM" id="MobiDB-lite"/>
    </source>
</evidence>
<dbReference type="GO" id="GO:0008010">
    <property type="term" value="F:structural constituent of chitin-based larval cuticle"/>
    <property type="evidence" value="ECO:0007669"/>
    <property type="project" value="TreeGrafter"/>
</dbReference>
<dbReference type="GO" id="GO:0062129">
    <property type="term" value="C:chitin-based extracellular matrix"/>
    <property type="evidence" value="ECO:0007669"/>
    <property type="project" value="TreeGrafter"/>
</dbReference>
<feature type="compositionally biased region" description="Low complexity" evidence="1">
    <location>
        <begin position="421"/>
        <end position="434"/>
    </location>
</feature>
<evidence type="ECO:0000313" key="4">
    <source>
        <dbReference type="EnsemblMetazoa" id="AATE015983-PA.1"/>
    </source>
</evidence>
<feature type="signal peptide" evidence="2">
    <location>
        <begin position="1"/>
        <end position="17"/>
    </location>
</feature>
<dbReference type="AlphaFoldDB" id="A0A182JDE7"/>
<dbReference type="SMART" id="SM00690">
    <property type="entry name" value="DM5"/>
    <property type="match status" value="1"/>
</dbReference>
<protein>
    <recommendedName>
        <fullName evidence="3">DUF243 domain-containing protein</fullName>
    </recommendedName>
</protein>
<dbReference type="GO" id="GO:0040003">
    <property type="term" value="P:chitin-based cuticle development"/>
    <property type="evidence" value="ECO:0007669"/>
    <property type="project" value="TreeGrafter"/>
</dbReference>
<dbReference type="PANTHER" id="PTHR31927">
    <property type="entry name" value="FI07246P-RELATED-RELATED"/>
    <property type="match status" value="1"/>
</dbReference>
<feature type="region of interest" description="Disordered" evidence="1">
    <location>
        <begin position="409"/>
        <end position="437"/>
    </location>
</feature>
<proteinExistence type="predicted"/>
<dbReference type="VEuPathDB" id="VectorBase:AATE015983"/>
<feature type="region of interest" description="Disordered" evidence="1">
    <location>
        <begin position="51"/>
        <end position="71"/>
    </location>
</feature>
<evidence type="ECO:0000256" key="2">
    <source>
        <dbReference type="SAM" id="SignalP"/>
    </source>
</evidence>
<feature type="compositionally biased region" description="Low complexity" evidence="1">
    <location>
        <begin position="315"/>
        <end position="328"/>
    </location>
</feature>
<evidence type="ECO:0000259" key="3">
    <source>
        <dbReference type="SMART" id="SM00690"/>
    </source>
</evidence>
<dbReference type="EnsemblMetazoa" id="AATE015983-RA">
    <property type="protein sequence ID" value="AATE015983-PA.1"/>
    <property type="gene ID" value="AATE015983"/>
</dbReference>
<feature type="chain" id="PRO_5044247025" description="DUF243 domain-containing protein" evidence="2">
    <location>
        <begin position="18"/>
        <end position="451"/>
    </location>
</feature>
<reference evidence="4" key="1">
    <citation type="submission" date="2022-08" db="UniProtKB">
        <authorList>
            <consortium name="EnsemblMetazoa"/>
        </authorList>
    </citation>
    <scope>IDENTIFICATION</scope>
    <source>
        <strain evidence="4">EBRO</strain>
    </source>
</reference>